<dbReference type="Pfam" id="PF07885">
    <property type="entry name" value="Ion_trans_2"/>
    <property type="match status" value="1"/>
</dbReference>
<keyword evidence="2" id="KW-0812">Transmembrane</keyword>
<reference evidence="4" key="1">
    <citation type="submission" date="2024-05" db="EMBL/GenBank/DDBJ databases">
        <title>Isolation and characterization of Sporomusa carbonis sp. nov., a carboxydotrophic hydrogenogen in the genus of Sporomusa isolated from a charcoal burning pile.</title>
        <authorList>
            <person name="Boeer T."/>
            <person name="Rosenbaum F."/>
            <person name="Eysell L."/>
            <person name="Mueller V."/>
            <person name="Daniel R."/>
            <person name="Poehlein A."/>
        </authorList>
    </citation>
    <scope>NUCLEOTIDE SEQUENCE [LARGE SCALE GENOMIC DNA]</scope>
    <source>
        <strain evidence="4">DSM 3132</strain>
    </source>
</reference>
<gene>
    <name evidence="4" type="primary">kefC_2</name>
    <name evidence="4" type="ORF">SPACI_035760</name>
</gene>
<dbReference type="SUPFAM" id="SSF51735">
    <property type="entry name" value="NAD(P)-binding Rossmann-fold domains"/>
    <property type="match status" value="1"/>
</dbReference>
<dbReference type="SUPFAM" id="SSF81324">
    <property type="entry name" value="Voltage-gated potassium channels"/>
    <property type="match status" value="1"/>
</dbReference>
<dbReference type="PROSITE" id="PS51201">
    <property type="entry name" value="RCK_N"/>
    <property type="match status" value="1"/>
</dbReference>
<sequence>MNQLKMAVVYILCVAAIGVIGFASIEHLPWLDAIYLTTTTITTVGYGDVVPVTAAGKIFTILFMICGVGTAGYMLTLIMSIVIEGHIKDRLGRRTILQKIANLNHHVVVCGAGRVGLQVIAGLKTSGKPFVVIEMAPEKVNSLLANEIMAICGNAKLDKVLQMAGVKKADILVAALSDDADNVYVTLSAKSQNHNITVAARADEEEAQSKLKQAGATMVISPSISGGRQILAAITIRLPIIFFKICSTTRNSILT</sequence>
<proteinExistence type="predicted"/>
<dbReference type="InterPro" id="IPR003148">
    <property type="entry name" value="RCK_N"/>
</dbReference>
<feature type="transmembrane region" description="Helical" evidence="2">
    <location>
        <begin position="58"/>
        <end position="83"/>
    </location>
</feature>
<dbReference type="PANTHER" id="PTHR43833">
    <property type="entry name" value="POTASSIUM CHANNEL PROTEIN 2-RELATED-RELATED"/>
    <property type="match status" value="1"/>
</dbReference>
<accession>A0ABZ3J516</accession>
<dbReference type="PANTHER" id="PTHR43833:SF9">
    <property type="entry name" value="POTASSIUM CHANNEL PROTEIN YUGO-RELATED"/>
    <property type="match status" value="1"/>
</dbReference>
<protein>
    <submittedName>
        <fullName evidence="4">Glutathione-regulated potassium-efflux system protein KefC</fullName>
    </submittedName>
</protein>
<keyword evidence="5" id="KW-1185">Reference proteome</keyword>
<evidence type="ECO:0000256" key="2">
    <source>
        <dbReference type="SAM" id="Phobius"/>
    </source>
</evidence>
<dbReference type="Proteomes" id="UP000216052">
    <property type="component" value="Chromosome"/>
</dbReference>
<keyword evidence="2" id="KW-1133">Transmembrane helix</keyword>
<dbReference type="InterPro" id="IPR050721">
    <property type="entry name" value="Trk_Ktr_HKT_K-transport"/>
</dbReference>
<dbReference type="Gene3D" id="1.10.287.70">
    <property type="match status" value="1"/>
</dbReference>
<name>A0ABZ3J516_SPOA4</name>
<dbReference type="Gene3D" id="3.40.50.720">
    <property type="entry name" value="NAD(P)-binding Rossmann-like Domain"/>
    <property type="match status" value="1"/>
</dbReference>
<dbReference type="InterPro" id="IPR036291">
    <property type="entry name" value="NAD(P)-bd_dom_sf"/>
</dbReference>
<evidence type="ECO:0000313" key="5">
    <source>
        <dbReference type="Proteomes" id="UP000216052"/>
    </source>
</evidence>
<evidence type="ECO:0000313" key="4">
    <source>
        <dbReference type="EMBL" id="XFO73477.1"/>
    </source>
</evidence>
<dbReference type="EMBL" id="CP155571">
    <property type="protein sequence ID" value="XFO73477.1"/>
    <property type="molecule type" value="Genomic_DNA"/>
</dbReference>
<evidence type="ECO:0000256" key="1">
    <source>
        <dbReference type="ARBA" id="ARBA00004651"/>
    </source>
</evidence>
<dbReference type="RefSeq" id="WP_093796288.1">
    <property type="nucleotide sequence ID" value="NZ_CP155571.1"/>
</dbReference>
<comment type="subcellular location">
    <subcellularLocation>
        <location evidence="1">Cell membrane</location>
        <topology evidence="1">Multi-pass membrane protein</topology>
    </subcellularLocation>
</comment>
<feature type="transmembrane region" description="Helical" evidence="2">
    <location>
        <begin position="7"/>
        <end position="25"/>
    </location>
</feature>
<keyword evidence="2" id="KW-0472">Membrane</keyword>
<dbReference type="Pfam" id="PF02254">
    <property type="entry name" value="TrkA_N"/>
    <property type="match status" value="1"/>
</dbReference>
<dbReference type="InterPro" id="IPR013099">
    <property type="entry name" value="K_chnl_dom"/>
</dbReference>
<feature type="domain" description="RCK N-terminal" evidence="3">
    <location>
        <begin position="104"/>
        <end position="221"/>
    </location>
</feature>
<organism evidence="4 5">
    <name type="scientific">Sporomusa acidovorans (strain ATCC 49682 / DSM 3132 / Mol)</name>
    <dbReference type="NCBI Taxonomy" id="1123286"/>
    <lineage>
        <taxon>Bacteria</taxon>
        <taxon>Bacillati</taxon>
        <taxon>Bacillota</taxon>
        <taxon>Negativicutes</taxon>
        <taxon>Selenomonadales</taxon>
        <taxon>Sporomusaceae</taxon>
        <taxon>Sporomusa</taxon>
    </lineage>
</organism>
<evidence type="ECO:0000259" key="3">
    <source>
        <dbReference type="PROSITE" id="PS51201"/>
    </source>
</evidence>